<feature type="compositionally biased region" description="Polar residues" evidence="12">
    <location>
        <begin position="167"/>
        <end position="178"/>
    </location>
</feature>
<keyword evidence="7" id="KW-0677">Repeat</keyword>
<evidence type="ECO:0000256" key="6">
    <source>
        <dbReference type="ARBA" id="ARBA00022723"/>
    </source>
</evidence>
<evidence type="ECO:0000256" key="5">
    <source>
        <dbReference type="ARBA" id="ARBA00022490"/>
    </source>
</evidence>
<accession>B7Q4U0</accession>
<dbReference type="EMBL" id="DS857608">
    <property type="protein sequence ID" value="EEC13862.1"/>
    <property type="molecule type" value="Genomic_DNA"/>
</dbReference>
<evidence type="ECO:0000256" key="8">
    <source>
        <dbReference type="ARBA" id="ARBA00022833"/>
    </source>
</evidence>
<evidence type="ECO:0000256" key="2">
    <source>
        <dbReference type="ARBA" id="ARBA00004496"/>
    </source>
</evidence>
<dbReference type="Proteomes" id="UP000001555">
    <property type="component" value="Unassembled WGS sequence"/>
</dbReference>
<evidence type="ECO:0000256" key="1">
    <source>
        <dbReference type="ARBA" id="ARBA00004370"/>
    </source>
</evidence>
<dbReference type="InterPro" id="IPR036028">
    <property type="entry name" value="SH3-like_dom_sf"/>
</dbReference>
<evidence type="ECO:0000256" key="11">
    <source>
        <dbReference type="PROSITE-ProRule" id="PRU00192"/>
    </source>
</evidence>
<dbReference type="PANTHER" id="PTHR45854:SF3">
    <property type="entry name" value="ARFGAP WITH SH3 DOMAIN, ANK REPEAT AND PH DOMAIN-CONTAINING PROTEIN"/>
    <property type="match status" value="1"/>
</dbReference>
<comment type="subcellular location">
    <subcellularLocation>
        <location evidence="2">Cytoplasm</location>
    </subcellularLocation>
    <subcellularLocation>
        <location evidence="1">Membrane</location>
    </subcellularLocation>
</comment>
<dbReference type="CDD" id="cd11821">
    <property type="entry name" value="SH3_ASAP"/>
    <property type="match status" value="1"/>
</dbReference>
<dbReference type="HOGENOM" id="CLU_875177_0_0_1"/>
<gene>
    <name evidence="14" type="ORF">IscW_ISCW021010</name>
</gene>
<feature type="domain" description="SH3" evidence="13">
    <location>
        <begin position="239"/>
        <end position="303"/>
    </location>
</feature>
<dbReference type="VEuPathDB" id="VectorBase:ISCI021010"/>
<keyword evidence="6" id="KW-0479">Metal-binding</keyword>
<dbReference type="InParanoid" id="B7Q4U0"/>
<dbReference type="GO" id="GO:0005096">
    <property type="term" value="F:GTPase activator activity"/>
    <property type="evidence" value="ECO:0007669"/>
    <property type="project" value="UniProtKB-KW"/>
</dbReference>
<feature type="compositionally biased region" description="Low complexity" evidence="12">
    <location>
        <begin position="150"/>
        <end position="166"/>
    </location>
</feature>
<dbReference type="PROSITE" id="PS50002">
    <property type="entry name" value="SH3"/>
    <property type="match status" value="1"/>
</dbReference>
<dbReference type="Gene3D" id="1.25.40.950">
    <property type="match status" value="1"/>
</dbReference>
<name>B7Q4U0_IXOSC</name>
<keyword evidence="4" id="KW-0343">GTPase activation</keyword>
<dbReference type="PRINTS" id="PR00452">
    <property type="entry name" value="SH3DOMAIN"/>
</dbReference>
<evidence type="ECO:0000313" key="14">
    <source>
        <dbReference type="EMBL" id="EEC13862.1"/>
    </source>
</evidence>
<evidence type="ECO:0000259" key="13">
    <source>
        <dbReference type="PROSITE" id="PS50002"/>
    </source>
</evidence>
<dbReference type="GO" id="GO:0046872">
    <property type="term" value="F:metal ion binding"/>
    <property type="evidence" value="ECO:0007669"/>
    <property type="project" value="UniProtKB-KW"/>
</dbReference>
<dbReference type="GO" id="GO:0016020">
    <property type="term" value="C:membrane"/>
    <property type="evidence" value="ECO:0007669"/>
    <property type="project" value="UniProtKB-SubCell"/>
</dbReference>
<evidence type="ECO:0000256" key="3">
    <source>
        <dbReference type="ARBA" id="ARBA00022443"/>
    </source>
</evidence>
<dbReference type="STRING" id="6945.B7Q4U0"/>
<dbReference type="AlphaFoldDB" id="B7Q4U0"/>
<dbReference type="InterPro" id="IPR043593">
    <property type="entry name" value="ASAP"/>
</dbReference>
<dbReference type="PANTHER" id="PTHR45854">
    <property type="entry name" value="ASAP FAMILY MEMBER"/>
    <property type="match status" value="1"/>
</dbReference>
<dbReference type="OrthoDB" id="435430at2759"/>
<dbReference type="InterPro" id="IPR035836">
    <property type="entry name" value="ASAP1-like_SH3"/>
</dbReference>
<reference evidence="14 16" key="1">
    <citation type="submission" date="2008-03" db="EMBL/GenBank/DDBJ databases">
        <title>Annotation of Ixodes scapularis.</title>
        <authorList>
            <consortium name="Ixodes scapularis Genome Project Consortium"/>
            <person name="Caler E."/>
            <person name="Hannick L.I."/>
            <person name="Bidwell S."/>
            <person name="Joardar V."/>
            <person name="Thiagarajan M."/>
            <person name="Amedeo P."/>
            <person name="Galinsky K.J."/>
            <person name="Schobel S."/>
            <person name="Inman J."/>
            <person name="Hostetler J."/>
            <person name="Miller J."/>
            <person name="Hammond M."/>
            <person name="Megy K."/>
            <person name="Lawson D."/>
            <person name="Kodira C."/>
            <person name="Sutton G."/>
            <person name="Meyer J."/>
            <person name="Hill C.A."/>
            <person name="Birren B."/>
            <person name="Nene V."/>
            <person name="Collins F."/>
            <person name="Alarcon-Chaidez F."/>
            <person name="Wikel S."/>
            <person name="Strausberg R."/>
        </authorList>
    </citation>
    <scope>NUCLEOTIDE SEQUENCE [LARGE SCALE GENOMIC DNA]</scope>
    <source>
        <strain evidence="16">Wikel</strain>
        <strain evidence="14">Wikel colony</strain>
    </source>
</reference>
<dbReference type="EMBL" id="ABJB010434476">
    <property type="status" value="NOT_ANNOTATED_CDS"/>
    <property type="molecule type" value="Genomic_DNA"/>
</dbReference>
<dbReference type="GO" id="GO:0005737">
    <property type="term" value="C:cytoplasm"/>
    <property type="evidence" value="ECO:0007669"/>
    <property type="project" value="UniProtKB-SubCell"/>
</dbReference>
<dbReference type="FunCoup" id="B7Q4U0">
    <property type="interactions" value="1075"/>
</dbReference>
<dbReference type="VEuPathDB" id="VectorBase:ISCP_007646"/>
<reference evidence="15" key="2">
    <citation type="submission" date="2020-05" db="UniProtKB">
        <authorList>
            <consortium name="EnsemblMetazoa"/>
        </authorList>
    </citation>
    <scope>IDENTIFICATION</scope>
    <source>
        <strain evidence="15">wikel</strain>
    </source>
</reference>
<dbReference type="PaxDb" id="6945-B7Q4U0"/>
<dbReference type="InterPro" id="IPR001452">
    <property type="entry name" value="SH3_domain"/>
</dbReference>
<evidence type="ECO:0000256" key="4">
    <source>
        <dbReference type="ARBA" id="ARBA00022468"/>
    </source>
</evidence>
<feature type="compositionally biased region" description="Polar residues" evidence="12">
    <location>
        <begin position="121"/>
        <end position="136"/>
    </location>
</feature>
<keyword evidence="8" id="KW-0862">Zinc</keyword>
<dbReference type="EMBL" id="ABJB010297169">
    <property type="status" value="NOT_ANNOTATED_CDS"/>
    <property type="molecule type" value="Genomic_DNA"/>
</dbReference>
<evidence type="ECO:0000313" key="16">
    <source>
        <dbReference type="Proteomes" id="UP000001555"/>
    </source>
</evidence>
<keyword evidence="5" id="KW-0963">Cytoplasm</keyword>
<dbReference type="Pfam" id="PF00018">
    <property type="entry name" value="SH3_1"/>
    <property type="match status" value="1"/>
</dbReference>
<organism>
    <name type="scientific">Ixodes scapularis</name>
    <name type="common">Black-legged tick</name>
    <name type="synonym">Deer tick</name>
    <dbReference type="NCBI Taxonomy" id="6945"/>
    <lineage>
        <taxon>Eukaryota</taxon>
        <taxon>Metazoa</taxon>
        <taxon>Ecdysozoa</taxon>
        <taxon>Arthropoda</taxon>
        <taxon>Chelicerata</taxon>
        <taxon>Arachnida</taxon>
        <taxon>Acari</taxon>
        <taxon>Parasitiformes</taxon>
        <taxon>Ixodida</taxon>
        <taxon>Ixodoidea</taxon>
        <taxon>Ixodidae</taxon>
        <taxon>Ixodinae</taxon>
        <taxon>Ixodes</taxon>
    </lineage>
</organism>
<feature type="region of interest" description="Disordered" evidence="12">
    <location>
        <begin position="73"/>
        <end position="208"/>
    </location>
</feature>
<dbReference type="EMBL" id="ABJB010430596">
    <property type="status" value="NOT_ANNOTATED_CDS"/>
    <property type="molecule type" value="Genomic_DNA"/>
</dbReference>
<keyword evidence="9" id="KW-0040">ANK repeat</keyword>
<dbReference type="SMART" id="SM00326">
    <property type="entry name" value="SH3"/>
    <property type="match status" value="1"/>
</dbReference>
<dbReference type="SUPFAM" id="SSF50044">
    <property type="entry name" value="SH3-domain"/>
    <property type="match status" value="1"/>
</dbReference>
<dbReference type="FunFam" id="2.30.30.40:FF:000012">
    <property type="entry name" value="Arf-GAP with SH3 domain, ANK repeat and PH domain-containing protein 2"/>
    <property type="match status" value="1"/>
</dbReference>
<keyword evidence="16" id="KW-1185">Reference proteome</keyword>
<evidence type="ECO:0000256" key="9">
    <source>
        <dbReference type="ARBA" id="ARBA00023043"/>
    </source>
</evidence>
<keyword evidence="3 11" id="KW-0728">SH3 domain</keyword>
<dbReference type="Gene3D" id="2.30.30.40">
    <property type="entry name" value="SH3 Domains"/>
    <property type="match status" value="1"/>
</dbReference>
<dbReference type="EMBL" id="ABJB010473514">
    <property type="status" value="NOT_ANNOTATED_CDS"/>
    <property type="molecule type" value="Genomic_DNA"/>
</dbReference>
<dbReference type="EnsemblMetazoa" id="ISCW021010-RA">
    <property type="protein sequence ID" value="ISCW021010-PA"/>
    <property type="gene ID" value="ISCW021010"/>
</dbReference>
<evidence type="ECO:0000256" key="10">
    <source>
        <dbReference type="ARBA" id="ARBA00023136"/>
    </source>
</evidence>
<evidence type="ECO:0000256" key="12">
    <source>
        <dbReference type="SAM" id="MobiDB-lite"/>
    </source>
</evidence>
<dbReference type="VEuPathDB" id="VectorBase:ISCW021010"/>
<evidence type="ECO:0000256" key="7">
    <source>
        <dbReference type="ARBA" id="ARBA00022737"/>
    </source>
</evidence>
<keyword evidence="10" id="KW-0472">Membrane</keyword>
<evidence type="ECO:0000313" key="15">
    <source>
        <dbReference type="EnsemblMetazoa" id="ISCW021010-PA"/>
    </source>
</evidence>
<sequence length="318" mass="34433">MPREERCEFIRAKYLERKFAVKTCSDENDLLQDLGHAVMARHLYQLLQAFAEGAILTAVLPNYQRVDAPRIGQSTAMPQAPPPPPQNRKPVIPGLNAHGSMKKRAAPMPPQGGFPIGQGPSHSRTPSDPCFSQNALGTVHKRNPSMDLASSSSMDSSSEISSSNHSTLGSTAVANSSVDAVAPSNGRLGSDAGGPQSPEVAEPPVPPPRKVGHALVHLWYTGLCPRPSAAKSNDRVPAKTRRRCRALYDCCADQRDELSFAEGEIIVIISEITEDDQWMEGMIEGEPHRRGVFPTSFVHMLSDYACVICEVRGFDLAG</sequence>
<protein>
    <submittedName>
        <fullName evidence="14 15">Development and differentiation-enhancing factor, ddef, putative</fullName>
    </submittedName>
</protein>
<proteinExistence type="predicted"/>